<sequence>MFELDWLKPGVFIGSIVFALIGVALFWLCFIIVDKLTPYDLWGEIVEKKNVALAIVVAAMCLAIGQIVAAAIHG</sequence>
<dbReference type="OrthoDB" id="200249at2"/>
<comment type="caution">
    <text evidence="8">The sequence shown here is derived from an EMBL/GenBank/DDBJ whole genome shotgun (WGS) entry which is preliminary data.</text>
</comment>
<dbReference type="GO" id="GO:0005886">
    <property type="term" value="C:plasma membrane"/>
    <property type="evidence" value="ECO:0007669"/>
    <property type="project" value="UniProtKB-SubCell"/>
</dbReference>
<evidence type="ECO:0000256" key="6">
    <source>
        <dbReference type="ARBA" id="ARBA00023136"/>
    </source>
</evidence>
<organism evidence="8 9">
    <name type="scientific">Aquabacterium soli</name>
    <dbReference type="NCBI Taxonomy" id="2493092"/>
    <lineage>
        <taxon>Bacteria</taxon>
        <taxon>Pseudomonadati</taxon>
        <taxon>Pseudomonadota</taxon>
        <taxon>Betaproteobacteria</taxon>
        <taxon>Burkholderiales</taxon>
        <taxon>Aquabacterium</taxon>
    </lineage>
</organism>
<dbReference type="InterPro" id="IPR007140">
    <property type="entry name" value="DUF350"/>
</dbReference>
<evidence type="ECO:0000256" key="7">
    <source>
        <dbReference type="SAM" id="Phobius"/>
    </source>
</evidence>
<keyword evidence="5 7" id="KW-1133">Transmembrane helix</keyword>
<protein>
    <submittedName>
        <fullName evidence="8">DUF350 domain-containing protein</fullName>
    </submittedName>
</protein>
<name>A0A426VCJ1_9BURK</name>
<dbReference type="EMBL" id="RSED01000006">
    <property type="protein sequence ID" value="RRS04599.1"/>
    <property type="molecule type" value="Genomic_DNA"/>
</dbReference>
<dbReference type="Proteomes" id="UP000269265">
    <property type="component" value="Unassembled WGS sequence"/>
</dbReference>
<keyword evidence="6 7" id="KW-0472">Membrane</keyword>
<feature type="transmembrane region" description="Helical" evidence="7">
    <location>
        <begin position="53"/>
        <end position="72"/>
    </location>
</feature>
<evidence type="ECO:0000313" key="9">
    <source>
        <dbReference type="Proteomes" id="UP000269265"/>
    </source>
</evidence>
<accession>A0A426VCJ1</accession>
<dbReference type="Pfam" id="PF03994">
    <property type="entry name" value="DUF350"/>
    <property type="match status" value="1"/>
</dbReference>
<evidence type="ECO:0000256" key="2">
    <source>
        <dbReference type="ARBA" id="ARBA00005779"/>
    </source>
</evidence>
<keyword evidence="9" id="KW-1185">Reference proteome</keyword>
<comment type="subcellular location">
    <subcellularLocation>
        <location evidence="1">Cell membrane</location>
        <topology evidence="1">Multi-pass membrane protein</topology>
    </subcellularLocation>
</comment>
<comment type="similarity">
    <text evidence="2">Belongs to the UPF0719 family.</text>
</comment>
<evidence type="ECO:0000256" key="3">
    <source>
        <dbReference type="ARBA" id="ARBA00022475"/>
    </source>
</evidence>
<keyword evidence="3" id="KW-1003">Cell membrane</keyword>
<reference evidence="8 9" key="1">
    <citation type="submission" date="2018-12" db="EMBL/GenBank/DDBJ databases">
        <title>The whole draft genome of Aquabacterium sp. SJQ9.</title>
        <authorList>
            <person name="Sun L."/>
            <person name="Gao X."/>
            <person name="Chen W."/>
            <person name="Huang K."/>
        </authorList>
    </citation>
    <scope>NUCLEOTIDE SEQUENCE [LARGE SCALE GENOMIC DNA]</scope>
    <source>
        <strain evidence="8 9">SJQ9</strain>
    </source>
</reference>
<dbReference type="AlphaFoldDB" id="A0A426VCJ1"/>
<dbReference type="RefSeq" id="WP_125242973.1">
    <property type="nucleotide sequence ID" value="NZ_RSED01000006.1"/>
</dbReference>
<proteinExistence type="inferred from homology"/>
<evidence type="ECO:0000256" key="5">
    <source>
        <dbReference type="ARBA" id="ARBA00022989"/>
    </source>
</evidence>
<gene>
    <name evidence="8" type="ORF">EIP75_09240</name>
</gene>
<keyword evidence="4 7" id="KW-0812">Transmembrane</keyword>
<evidence type="ECO:0000256" key="4">
    <source>
        <dbReference type="ARBA" id="ARBA00022692"/>
    </source>
</evidence>
<evidence type="ECO:0000256" key="1">
    <source>
        <dbReference type="ARBA" id="ARBA00004651"/>
    </source>
</evidence>
<feature type="transmembrane region" description="Helical" evidence="7">
    <location>
        <begin position="12"/>
        <end position="33"/>
    </location>
</feature>
<evidence type="ECO:0000313" key="8">
    <source>
        <dbReference type="EMBL" id="RRS04599.1"/>
    </source>
</evidence>